<dbReference type="PANTHER" id="PTHR10083">
    <property type="entry name" value="KUNITZ-TYPE PROTEASE INHIBITOR-RELATED"/>
    <property type="match status" value="1"/>
</dbReference>
<sequence>MWRKIQPISTTERVSTTTTSATTTPEATTTTTTTTTTEAPTTTTPTPTRAPTTEATTTTTTERQQQRTQPTFHLPKEEEIEVRTFPSVTTPELPNDRCLHPRDDGSCGGQFVRWLWNNENRKCESFAYTGCGGNGNNFASMEECLSICHIEVAKPEPLPEVENVCETVVDAGECSGTFMRYAFEPSTNDCHQFAYTGCGGNGNNFATISECRKKCVPQKGPDSTLPPTASTALNVTLQITPTKNICDHPIEIGECSGIFHRFAYDGESNECRQFQYGGCGGNGNNFATITECRTACVRSRCPPPPACDTSRCQIVNDVRGCPFCSCPPPPQHPPIIPNFQPEPSCPHLDVNLCVEPCIIFSNRRGCKECVCPVLQNQLPPSIPQQPAPAPPPPSPDVSMPRPIVKPPPPPPRPTEAVAPTTTTQEPEQFIPPQQPFARPPAPQQPHQPAPPRRFEPQQTPPPQTFVPQRPAAPPSPPAPIRAPSPPAPPAPRFNTNDIIQPVIEGVKNTVEEKSRPLQPQRPRATIADLGEKCTQPVDPGPCKSFVERWHFNEQQGECEPFSYGGCAGNRNHFFSRRECEIHCARFSRKFKVFKLN</sequence>
<evidence type="ECO:0000256" key="2">
    <source>
        <dbReference type="ARBA" id="ARBA00022900"/>
    </source>
</evidence>
<dbReference type="PRINTS" id="PR01217">
    <property type="entry name" value="PRICHEXTENSN"/>
</dbReference>
<evidence type="ECO:0000259" key="5">
    <source>
        <dbReference type="PROSITE" id="PS50279"/>
    </source>
</evidence>
<keyword evidence="2" id="KW-0722">Serine protease inhibitor</keyword>
<dbReference type="Pfam" id="PF00014">
    <property type="entry name" value="Kunitz_BPTI"/>
    <property type="match status" value="4"/>
</dbReference>
<protein>
    <submittedName>
        <fullName evidence="7">BPTI/Kunitz inhibitor domain-containing protein</fullName>
    </submittedName>
</protein>
<dbReference type="InterPro" id="IPR036880">
    <property type="entry name" value="Kunitz_BPTI_sf"/>
</dbReference>
<name>A0A914Y7K8_9BILA</name>
<feature type="domain" description="BPTI/Kunitz inhibitor" evidence="5">
    <location>
        <begin position="533"/>
        <end position="583"/>
    </location>
</feature>
<feature type="domain" description="BPTI/Kunitz inhibitor" evidence="5">
    <location>
        <begin position="98"/>
        <end position="148"/>
    </location>
</feature>
<evidence type="ECO:0000313" key="7">
    <source>
        <dbReference type="WBParaSite" id="PSU_v2.g1619.t1"/>
    </source>
</evidence>
<feature type="compositionally biased region" description="Low complexity" evidence="4">
    <location>
        <begin position="10"/>
        <end position="71"/>
    </location>
</feature>
<dbReference type="AlphaFoldDB" id="A0A914Y7K8"/>
<keyword evidence="1" id="KW-0646">Protease inhibitor</keyword>
<evidence type="ECO:0000256" key="1">
    <source>
        <dbReference type="ARBA" id="ARBA00022690"/>
    </source>
</evidence>
<feature type="domain" description="BPTI/Kunitz inhibitor" evidence="5">
    <location>
        <begin position="165"/>
        <end position="215"/>
    </location>
</feature>
<feature type="compositionally biased region" description="Pro residues" evidence="4">
    <location>
        <begin position="403"/>
        <end position="413"/>
    </location>
</feature>
<feature type="compositionally biased region" description="Pro residues" evidence="4">
    <location>
        <begin position="432"/>
        <end position="451"/>
    </location>
</feature>
<feature type="region of interest" description="Disordered" evidence="4">
    <location>
        <begin position="1"/>
        <end position="76"/>
    </location>
</feature>
<dbReference type="SUPFAM" id="SSF57362">
    <property type="entry name" value="BPTI-like"/>
    <property type="match status" value="4"/>
</dbReference>
<dbReference type="WBParaSite" id="PSU_v2.g1619.t1">
    <property type="protein sequence ID" value="PSU_v2.g1619.t1"/>
    <property type="gene ID" value="PSU_v2.g1619"/>
</dbReference>
<dbReference type="PROSITE" id="PS00280">
    <property type="entry name" value="BPTI_KUNITZ_1"/>
    <property type="match status" value="4"/>
</dbReference>
<feature type="compositionally biased region" description="Pro residues" evidence="4">
    <location>
        <begin position="382"/>
        <end position="395"/>
    </location>
</feature>
<accession>A0A914Y7K8</accession>
<evidence type="ECO:0000256" key="4">
    <source>
        <dbReference type="SAM" id="MobiDB-lite"/>
    </source>
</evidence>
<dbReference type="SMART" id="SM00131">
    <property type="entry name" value="KU"/>
    <property type="match status" value="4"/>
</dbReference>
<keyword evidence="3" id="KW-1015">Disulfide bond</keyword>
<reference evidence="7" key="1">
    <citation type="submission" date="2022-11" db="UniProtKB">
        <authorList>
            <consortium name="WormBaseParasite"/>
        </authorList>
    </citation>
    <scope>IDENTIFICATION</scope>
</reference>
<dbReference type="Proteomes" id="UP000887577">
    <property type="component" value="Unplaced"/>
</dbReference>
<dbReference type="GO" id="GO:0004867">
    <property type="term" value="F:serine-type endopeptidase inhibitor activity"/>
    <property type="evidence" value="ECO:0007669"/>
    <property type="project" value="UniProtKB-KW"/>
</dbReference>
<feature type="compositionally biased region" description="Low complexity" evidence="4">
    <location>
        <begin position="414"/>
        <end position="431"/>
    </location>
</feature>
<dbReference type="Gene3D" id="4.10.410.10">
    <property type="entry name" value="Pancreatic trypsin inhibitor Kunitz domain"/>
    <property type="match status" value="4"/>
</dbReference>
<feature type="domain" description="BPTI/Kunitz inhibitor" evidence="5">
    <location>
        <begin position="246"/>
        <end position="296"/>
    </location>
</feature>
<dbReference type="PRINTS" id="PR00759">
    <property type="entry name" value="BASICPTASE"/>
</dbReference>
<dbReference type="PANTHER" id="PTHR10083:SF374">
    <property type="entry name" value="BPTI_KUNITZ INHIBITOR DOMAIN-CONTAINING PROTEIN"/>
    <property type="match status" value="1"/>
</dbReference>
<dbReference type="PROSITE" id="PS50279">
    <property type="entry name" value="BPTI_KUNITZ_2"/>
    <property type="match status" value="4"/>
</dbReference>
<feature type="region of interest" description="Disordered" evidence="4">
    <location>
        <begin position="382"/>
        <end position="495"/>
    </location>
</feature>
<dbReference type="InterPro" id="IPR020901">
    <property type="entry name" value="Prtase_inh_Kunz-CS"/>
</dbReference>
<evidence type="ECO:0000313" key="6">
    <source>
        <dbReference type="Proteomes" id="UP000887577"/>
    </source>
</evidence>
<dbReference type="InterPro" id="IPR050098">
    <property type="entry name" value="TFPI/VKTCI-like"/>
</dbReference>
<dbReference type="CDD" id="cd00109">
    <property type="entry name" value="Kunitz-type"/>
    <property type="match status" value="3"/>
</dbReference>
<evidence type="ECO:0000256" key="3">
    <source>
        <dbReference type="ARBA" id="ARBA00023157"/>
    </source>
</evidence>
<dbReference type="InterPro" id="IPR002223">
    <property type="entry name" value="Kunitz_BPTI"/>
</dbReference>
<proteinExistence type="predicted"/>
<feature type="compositionally biased region" description="Pro residues" evidence="4">
    <location>
        <begin position="458"/>
        <end position="491"/>
    </location>
</feature>
<dbReference type="FunFam" id="4.10.410.10:FF:000020">
    <property type="entry name" value="Collagen, type VI, alpha 3"/>
    <property type="match status" value="2"/>
</dbReference>
<organism evidence="6 7">
    <name type="scientific">Panagrolaimus superbus</name>
    <dbReference type="NCBI Taxonomy" id="310955"/>
    <lineage>
        <taxon>Eukaryota</taxon>
        <taxon>Metazoa</taxon>
        <taxon>Ecdysozoa</taxon>
        <taxon>Nematoda</taxon>
        <taxon>Chromadorea</taxon>
        <taxon>Rhabditida</taxon>
        <taxon>Tylenchina</taxon>
        <taxon>Panagrolaimomorpha</taxon>
        <taxon>Panagrolaimoidea</taxon>
        <taxon>Panagrolaimidae</taxon>
        <taxon>Panagrolaimus</taxon>
    </lineage>
</organism>
<keyword evidence="6" id="KW-1185">Reference proteome</keyword>